<name>A0A2N3PS97_9PROT</name>
<gene>
    <name evidence="2" type="ORF">CWS72_17770</name>
</gene>
<protein>
    <recommendedName>
        <fullName evidence="1">Nitrate/nitrite sensing protein domain-containing protein</fullName>
    </recommendedName>
</protein>
<organism evidence="2 3">
    <name type="scientific">Telmatospirillum siberiense</name>
    <dbReference type="NCBI Taxonomy" id="382514"/>
    <lineage>
        <taxon>Bacteria</taxon>
        <taxon>Pseudomonadati</taxon>
        <taxon>Pseudomonadota</taxon>
        <taxon>Alphaproteobacteria</taxon>
        <taxon>Rhodospirillales</taxon>
        <taxon>Rhodospirillaceae</taxon>
        <taxon>Telmatospirillum</taxon>
    </lineage>
</organism>
<evidence type="ECO:0000313" key="2">
    <source>
        <dbReference type="EMBL" id="PKU23270.1"/>
    </source>
</evidence>
<dbReference type="Proteomes" id="UP000233293">
    <property type="component" value="Unassembled WGS sequence"/>
</dbReference>
<evidence type="ECO:0000313" key="3">
    <source>
        <dbReference type="Proteomes" id="UP000233293"/>
    </source>
</evidence>
<feature type="domain" description="Nitrate/nitrite sensing protein" evidence="1">
    <location>
        <begin position="184"/>
        <end position="372"/>
    </location>
</feature>
<evidence type="ECO:0000259" key="1">
    <source>
        <dbReference type="Pfam" id="PF08376"/>
    </source>
</evidence>
<dbReference type="EMBL" id="PIUM01000022">
    <property type="protein sequence ID" value="PKU23270.1"/>
    <property type="molecule type" value="Genomic_DNA"/>
</dbReference>
<dbReference type="InterPro" id="IPR013587">
    <property type="entry name" value="Nitrate/nitrite_sensing"/>
</dbReference>
<comment type="caution">
    <text evidence="2">The sequence shown here is derived from an EMBL/GenBank/DDBJ whole genome shotgun (WGS) entry which is preliminary data.</text>
</comment>
<proteinExistence type="predicted"/>
<dbReference type="Pfam" id="PF08376">
    <property type="entry name" value="NIT"/>
    <property type="match status" value="1"/>
</dbReference>
<accession>A0A2N3PS97</accession>
<dbReference type="AlphaFoldDB" id="A0A2N3PS97"/>
<reference evidence="3" key="1">
    <citation type="submission" date="2017-12" db="EMBL/GenBank/DDBJ databases">
        <title>Draft genome sequence of Telmatospirillum siberiense 26-4b1T, an acidotolerant peatland alphaproteobacterium potentially involved in sulfur cycling.</title>
        <authorList>
            <person name="Hausmann B."/>
            <person name="Pjevac P."/>
            <person name="Schreck K."/>
            <person name="Herbold C.W."/>
            <person name="Daims H."/>
            <person name="Wagner M."/>
            <person name="Pester M."/>
            <person name="Loy A."/>
        </authorList>
    </citation>
    <scope>NUCLEOTIDE SEQUENCE [LARGE SCALE GENOMIC DNA]</scope>
    <source>
        <strain evidence="3">26-4b1</strain>
    </source>
</reference>
<keyword evidence="3" id="KW-1185">Reference proteome</keyword>
<sequence>MEFFILDNLISAYKSVRPVYIRNISYQFCLTIYHIGALQKYIHNTALIITCYMTYDFIIDWRSSNKKICLSEGNRKDMGDAVTWGGMHRRSHKNAPRNVRLDKPTGSLFPRRSTMAKTEPRYSAHIHSSPLSNLTILTRILLIAAIPTLSLVGHVYWTIQADWNNRASLSQTLKTVTVTSAIGDLVTTLQREAGVSAMFAVSRGKEMRSELTTARAATNASIKKLTDAVSASDFKAEGGNAARAYLAAEANLNQIEAKRAAVDSQTLAVNDLNEFYTFGLIGKLLDATSQTLPLIRRGNLPVFAQTYESIVWLKEMSGATRANAVAGFSTGHFDSDLRMQLKSFLDRQNLYKARFQTYASPEELSFYRRTVRA</sequence>